<dbReference type="Proteomes" id="UP001595462">
    <property type="component" value="Unassembled WGS sequence"/>
</dbReference>
<evidence type="ECO:0000313" key="3">
    <source>
        <dbReference type="Proteomes" id="UP001595462"/>
    </source>
</evidence>
<gene>
    <name evidence="2" type="ORF">ACFOSU_08475</name>
</gene>
<evidence type="ECO:0000259" key="1">
    <source>
        <dbReference type="Pfam" id="PF00561"/>
    </source>
</evidence>
<name>A0ABV7EMJ1_9GAMM</name>
<protein>
    <submittedName>
        <fullName evidence="2">Alpha/beta hydrolase</fullName>
    </submittedName>
</protein>
<dbReference type="SUPFAM" id="SSF53474">
    <property type="entry name" value="alpha/beta-Hydrolases"/>
    <property type="match status" value="1"/>
</dbReference>
<feature type="domain" description="AB hydrolase-1" evidence="1">
    <location>
        <begin position="36"/>
        <end position="289"/>
    </location>
</feature>
<accession>A0ABV7EMJ1</accession>
<evidence type="ECO:0000313" key="2">
    <source>
        <dbReference type="EMBL" id="MFC3103925.1"/>
    </source>
</evidence>
<dbReference type="InterPro" id="IPR029058">
    <property type="entry name" value="AB_hydrolase_fold"/>
</dbReference>
<dbReference type="PANTHER" id="PTHR43433">
    <property type="entry name" value="HYDROLASE, ALPHA/BETA FOLD FAMILY PROTEIN"/>
    <property type="match status" value="1"/>
</dbReference>
<dbReference type="GO" id="GO:0016787">
    <property type="term" value="F:hydrolase activity"/>
    <property type="evidence" value="ECO:0007669"/>
    <property type="project" value="UniProtKB-KW"/>
</dbReference>
<dbReference type="InterPro" id="IPR000073">
    <property type="entry name" value="AB_hydrolase_1"/>
</dbReference>
<organism evidence="2 3">
    <name type="scientific">Salinisphaera aquimarina</name>
    <dbReference type="NCBI Taxonomy" id="2094031"/>
    <lineage>
        <taxon>Bacteria</taxon>
        <taxon>Pseudomonadati</taxon>
        <taxon>Pseudomonadota</taxon>
        <taxon>Gammaproteobacteria</taxon>
        <taxon>Salinisphaerales</taxon>
        <taxon>Salinisphaeraceae</taxon>
        <taxon>Salinisphaera</taxon>
    </lineage>
</organism>
<dbReference type="Gene3D" id="3.40.50.1820">
    <property type="entry name" value="alpha/beta hydrolase"/>
    <property type="match status" value="1"/>
</dbReference>
<dbReference type="InterPro" id="IPR050471">
    <property type="entry name" value="AB_hydrolase"/>
</dbReference>
<reference evidence="3" key="1">
    <citation type="journal article" date="2019" name="Int. J. Syst. Evol. Microbiol.">
        <title>The Global Catalogue of Microorganisms (GCM) 10K type strain sequencing project: providing services to taxonomists for standard genome sequencing and annotation.</title>
        <authorList>
            <consortium name="The Broad Institute Genomics Platform"/>
            <consortium name="The Broad Institute Genome Sequencing Center for Infectious Disease"/>
            <person name="Wu L."/>
            <person name="Ma J."/>
        </authorList>
    </citation>
    <scope>NUCLEOTIDE SEQUENCE [LARGE SCALE GENOMIC DNA]</scope>
    <source>
        <strain evidence="3">KCTC 52640</strain>
    </source>
</reference>
<keyword evidence="2" id="KW-0378">Hydrolase</keyword>
<dbReference type="RefSeq" id="WP_380688421.1">
    <property type="nucleotide sequence ID" value="NZ_JBHRSS010000003.1"/>
</dbReference>
<comment type="caution">
    <text evidence="2">The sequence shown here is derived from an EMBL/GenBank/DDBJ whole genome shotgun (WGS) entry which is preliminary data.</text>
</comment>
<proteinExistence type="predicted"/>
<dbReference type="EMBL" id="JBHRSS010000003">
    <property type="protein sequence ID" value="MFC3103925.1"/>
    <property type="molecule type" value="Genomic_DNA"/>
</dbReference>
<dbReference type="PANTHER" id="PTHR43433:SF5">
    <property type="entry name" value="AB HYDROLASE-1 DOMAIN-CONTAINING PROTEIN"/>
    <property type="match status" value="1"/>
</dbReference>
<dbReference type="Pfam" id="PF00561">
    <property type="entry name" value="Abhydrolase_1"/>
    <property type="match status" value="1"/>
</dbReference>
<sequence>MADYLAPDLDGADIRDRVEANGLELAYEQFGHDDDPALLLIMGLGTQLTGWPDAFCRALADTGLRVIRFDNRDIGLSTKMRSAQAYDGPRQAFFKSVLNRTIEAPYTLEDMAADTVGLMDALGIRRAHLVGASMGGMIAQLVAALYPERTRTLTSIMSSSGARGLPRGKLKVLMRLGKPPKNNRLETVTRHMAQTMRMIGSPQYGRSLEDWMSEIRRNVRRSYYPPGTRRQMLAVMAAPSRVDLLGGITCPALVIHGKADPLIPVRHGRDTADCLANADYEEIDGMGHDLPPRLLPLFVTRIARLAHAADAPSIPD</sequence>
<keyword evidence="3" id="KW-1185">Reference proteome</keyword>